<protein>
    <submittedName>
        <fullName evidence="1">Uncharacterized protein</fullName>
    </submittedName>
</protein>
<keyword evidence="2" id="KW-1185">Reference proteome</keyword>
<organism evidence="1 2">
    <name type="scientific">Geranomyces variabilis</name>
    <dbReference type="NCBI Taxonomy" id="109894"/>
    <lineage>
        <taxon>Eukaryota</taxon>
        <taxon>Fungi</taxon>
        <taxon>Fungi incertae sedis</taxon>
        <taxon>Chytridiomycota</taxon>
        <taxon>Chytridiomycota incertae sedis</taxon>
        <taxon>Chytridiomycetes</taxon>
        <taxon>Spizellomycetales</taxon>
        <taxon>Powellomycetaceae</taxon>
        <taxon>Geranomyces</taxon>
    </lineage>
</organism>
<dbReference type="EMBL" id="JADGJQ010000013">
    <property type="protein sequence ID" value="KAJ3181258.1"/>
    <property type="molecule type" value="Genomic_DNA"/>
</dbReference>
<proteinExistence type="predicted"/>
<reference evidence="1" key="1">
    <citation type="submission" date="2020-05" db="EMBL/GenBank/DDBJ databases">
        <title>Phylogenomic resolution of chytrid fungi.</title>
        <authorList>
            <person name="Stajich J.E."/>
            <person name="Amses K."/>
            <person name="Simmons R."/>
            <person name="Seto K."/>
            <person name="Myers J."/>
            <person name="Bonds A."/>
            <person name="Quandt C.A."/>
            <person name="Barry K."/>
            <person name="Liu P."/>
            <person name="Grigoriev I."/>
            <person name="Longcore J.E."/>
            <person name="James T.Y."/>
        </authorList>
    </citation>
    <scope>NUCLEOTIDE SEQUENCE</scope>
    <source>
        <strain evidence="1">JEL0379</strain>
    </source>
</reference>
<comment type="caution">
    <text evidence="1">The sequence shown here is derived from an EMBL/GenBank/DDBJ whole genome shotgun (WGS) entry which is preliminary data.</text>
</comment>
<dbReference type="Proteomes" id="UP001212152">
    <property type="component" value="Unassembled WGS sequence"/>
</dbReference>
<accession>A0AAD5TPR7</accession>
<name>A0AAD5TPR7_9FUNG</name>
<gene>
    <name evidence="1" type="ORF">HDU87_001387</name>
</gene>
<evidence type="ECO:0000313" key="2">
    <source>
        <dbReference type="Proteomes" id="UP001212152"/>
    </source>
</evidence>
<sequence>MNITVKSFRIDAASGDAASAATVVLPSKANNNTFKLALPVVMKVEAVSTNPYQIKVSQLNVSAFVNTADAPRQPIGVGGEKNIMIAAKSLTKFTLNFTIEYTQNMGLIGFLTDPALNQFLASCNISAFSTTAVQGQPTMISSSTDVTIFPLSNLGIVPNLAGTFGFPCPFGGTFLKGIQDVAAGLKNGTVGTATLSAKVKALLAQTALGTSLLKDFDLDGILKSAGL</sequence>
<evidence type="ECO:0000313" key="1">
    <source>
        <dbReference type="EMBL" id="KAJ3181258.1"/>
    </source>
</evidence>
<dbReference type="AlphaFoldDB" id="A0AAD5TPR7"/>